<sequence length="500" mass="51989">MSPPASKPSHALAGASAAITGYTGSQGAKYDGGCARCTLASTATPGRQAAAEVMAVVAVVDLAECGVFGRRIAAFGGSARPALTVIDWHLTHMFRLRCVTRSTGLAAFGQKLAQISRASIGNSAVRTMSSEVGGAGGAAEAVEAVPFEASLPWALTIAGKEWRRPGCDEPRSRVLALHGWCDSAASYDKLAPLLVTAPGGPDSVLAIDLPGHGLSSWRAPDANYHYVDYVHDVMGLMVQEGLLHDPHTARVSPAAGDADGTDKPPHITLMGHSMGGGIAVMLAGAWPHAIDRLVLIEGAGTLPATTDADQVDVVASFVASKLKYASAKSAPRPHPRRDAMAERLVQALRGKGAMDLDAARTLVARGTRQLPSGEFTWRSDPRLRMAAPYRISEPSLRAFLGNIAAPAVLVMASRGWPIPDELVAERLAAVPHLQAVRLDGSHHLHLEVAETLADLFVPFIAEDSGVEEPQVAAQVIADAMATPRLAASAATAAAAAASSD</sequence>
<feature type="domain" description="AB hydrolase-1" evidence="3">
    <location>
        <begin position="174"/>
        <end position="454"/>
    </location>
</feature>
<protein>
    <submittedName>
        <fullName evidence="4">Alpha/beta hydrolase fold protein</fullName>
    </submittedName>
</protein>
<dbReference type="eggNOG" id="KOG1454">
    <property type="taxonomic scope" value="Eukaryota"/>
</dbReference>
<dbReference type="STRING" id="461836.A0A0L0DER2"/>
<dbReference type="OMA" id="PHPMIKF"/>
<comment type="similarity">
    <text evidence="1">Belongs to the AB hydrolase superfamily.</text>
</comment>
<reference evidence="4 5" key="1">
    <citation type="submission" date="2010-05" db="EMBL/GenBank/DDBJ databases">
        <title>The Genome Sequence of Thecamonas trahens ATCC 50062.</title>
        <authorList>
            <consortium name="The Broad Institute Genome Sequencing Platform"/>
            <person name="Russ C."/>
            <person name="Cuomo C."/>
            <person name="Shea T."/>
            <person name="Young S.K."/>
            <person name="Zeng Q."/>
            <person name="Koehrsen M."/>
            <person name="Haas B."/>
            <person name="Borodovsky M."/>
            <person name="Guigo R."/>
            <person name="Alvarado L."/>
            <person name="Berlin A."/>
            <person name="Bochicchio J."/>
            <person name="Borenstein D."/>
            <person name="Chapman S."/>
            <person name="Chen Z."/>
            <person name="Freedman E."/>
            <person name="Gellesch M."/>
            <person name="Goldberg J."/>
            <person name="Griggs A."/>
            <person name="Gujja S."/>
            <person name="Heilman E."/>
            <person name="Heiman D."/>
            <person name="Hepburn T."/>
            <person name="Howarth C."/>
            <person name="Jen D."/>
            <person name="Larson L."/>
            <person name="Mehta T."/>
            <person name="Park D."/>
            <person name="Pearson M."/>
            <person name="Roberts A."/>
            <person name="Saif S."/>
            <person name="Shenoy N."/>
            <person name="Sisk P."/>
            <person name="Stolte C."/>
            <person name="Sykes S."/>
            <person name="Thomson T."/>
            <person name="Walk T."/>
            <person name="White J."/>
            <person name="Yandava C."/>
            <person name="Burger G."/>
            <person name="Gray M.W."/>
            <person name="Holland P.W.H."/>
            <person name="King N."/>
            <person name="Lang F.B.F."/>
            <person name="Roger A.J."/>
            <person name="Ruiz-Trillo I."/>
            <person name="Lander E."/>
            <person name="Nusbaum C."/>
        </authorList>
    </citation>
    <scope>NUCLEOTIDE SEQUENCE [LARGE SCALE GENOMIC DNA]</scope>
    <source>
        <strain evidence="4 5">ATCC 50062</strain>
    </source>
</reference>
<evidence type="ECO:0000256" key="1">
    <source>
        <dbReference type="ARBA" id="ARBA00008645"/>
    </source>
</evidence>
<dbReference type="Gene3D" id="3.40.50.1820">
    <property type="entry name" value="alpha/beta hydrolase"/>
    <property type="match status" value="1"/>
</dbReference>
<dbReference type="OrthoDB" id="408373at2759"/>
<dbReference type="PANTHER" id="PTHR43798">
    <property type="entry name" value="MONOACYLGLYCEROL LIPASE"/>
    <property type="match status" value="1"/>
</dbReference>
<dbReference type="EMBL" id="GL349462">
    <property type="protein sequence ID" value="KNC50822.1"/>
    <property type="molecule type" value="Genomic_DNA"/>
</dbReference>
<evidence type="ECO:0000256" key="2">
    <source>
        <dbReference type="ARBA" id="ARBA00022801"/>
    </source>
</evidence>
<organism evidence="4 5">
    <name type="scientific">Thecamonas trahens ATCC 50062</name>
    <dbReference type="NCBI Taxonomy" id="461836"/>
    <lineage>
        <taxon>Eukaryota</taxon>
        <taxon>Apusozoa</taxon>
        <taxon>Apusomonadida</taxon>
        <taxon>Apusomonadidae</taxon>
        <taxon>Thecamonas</taxon>
    </lineage>
</organism>
<dbReference type="AlphaFoldDB" id="A0A0L0DER2"/>
<dbReference type="SUPFAM" id="SSF53474">
    <property type="entry name" value="alpha/beta-Hydrolases"/>
    <property type="match status" value="1"/>
</dbReference>
<accession>A0A0L0DER2</accession>
<dbReference type="RefSeq" id="XP_013756777.1">
    <property type="nucleotide sequence ID" value="XM_013901323.1"/>
</dbReference>
<evidence type="ECO:0000313" key="5">
    <source>
        <dbReference type="Proteomes" id="UP000054408"/>
    </source>
</evidence>
<evidence type="ECO:0000259" key="3">
    <source>
        <dbReference type="Pfam" id="PF12697"/>
    </source>
</evidence>
<dbReference type="GeneID" id="25565813"/>
<dbReference type="Proteomes" id="UP000054408">
    <property type="component" value="Unassembled WGS sequence"/>
</dbReference>
<proteinExistence type="inferred from homology"/>
<evidence type="ECO:0000313" key="4">
    <source>
        <dbReference type="EMBL" id="KNC50822.1"/>
    </source>
</evidence>
<dbReference type="PANTHER" id="PTHR43798:SF14">
    <property type="entry name" value="SERINE HYDROLASE-LIKE PROTEIN DDB_G0286239"/>
    <property type="match status" value="1"/>
</dbReference>
<dbReference type="InterPro" id="IPR050266">
    <property type="entry name" value="AB_hydrolase_sf"/>
</dbReference>
<keyword evidence="2 4" id="KW-0378">Hydrolase</keyword>
<dbReference type="GO" id="GO:0016020">
    <property type="term" value="C:membrane"/>
    <property type="evidence" value="ECO:0007669"/>
    <property type="project" value="TreeGrafter"/>
</dbReference>
<dbReference type="InterPro" id="IPR000073">
    <property type="entry name" value="AB_hydrolase_1"/>
</dbReference>
<dbReference type="GO" id="GO:0016787">
    <property type="term" value="F:hydrolase activity"/>
    <property type="evidence" value="ECO:0007669"/>
    <property type="project" value="UniProtKB-KW"/>
</dbReference>
<gene>
    <name evidence="4" type="ORF">AMSG_06726</name>
</gene>
<dbReference type="InterPro" id="IPR029058">
    <property type="entry name" value="AB_hydrolase_fold"/>
</dbReference>
<dbReference type="Pfam" id="PF12697">
    <property type="entry name" value="Abhydrolase_6"/>
    <property type="match status" value="1"/>
</dbReference>
<keyword evidence="5" id="KW-1185">Reference proteome</keyword>
<name>A0A0L0DER2_THETB</name>